<dbReference type="AlphaFoldDB" id="A0A9D1QQ08"/>
<protein>
    <submittedName>
        <fullName evidence="2">D-alanyl-lipoteichoic acid biosynthesis protein DltD</fullName>
    </submittedName>
</protein>
<keyword evidence="1" id="KW-0812">Transmembrane</keyword>
<gene>
    <name evidence="2" type="primary">dltD</name>
    <name evidence="2" type="ORF">H9876_05730</name>
</gene>
<dbReference type="PANTHER" id="PTHR40039:SF1">
    <property type="entry name" value="PROTEIN DLTD"/>
    <property type="match status" value="1"/>
</dbReference>
<reference evidence="2" key="2">
    <citation type="submission" date="2021-04" db="EMBL/GenBank/DDBJ databases">
        <authorList>
            <person name="Gilroy R."/>
        </authorList>
    </citation>
    <scope>NUCLEOTIDE SEQUENCE</scope>
    <source>
        <strain evidence="2">ChiHejej3B27-2180</strain>
    </source>
</reference>
<keyword evidence="1" id="KW-0472">Membrane</keyword>
<keyword evidence="1" id="KW-1133">Transmembrane helix</keyword>
<dbReference type="Pfam" id="PF04914">
    <property type="entry name" value="DltD"/>
    <property type="match status" value="1"/>
</dbReference>
<dbReference type="Proteomes" id="UP000886878">
    <property type="component" value="Unassembled WGS sequence"/>
</dbReference>
<evidence type="ECO:0000313" key="3">
    <source>
        <dbReference type="Proteomes" id="UP000886878"/>
    </source>
</evidence>
<comment type="caution">
    <text evidence="2">The sequence shown here is derived from an EMBL/GenBank/DDBJ whole genome shotgun (WGS) entry which is preliminary data.</text>
</comment>
<dbReference type="EMBL" id="DXGK01000122">
    <property type="protein sequence ID" value="HIW70846.1"/>
    <property type="molecule type" value="Genomic_DNA"/>
</dbReference>
<feature type="transmembrane region" description="Helical" evidence="1">
    <location>
        <begin position="7"/>
        <end position="29"/>
    </location>
</feature>
<name>A0A9D1QQ08_9LACO</name>
<dbReference type="InterPro" id="IPR023896">
    <property type="entry name" value="LTA_DltD"/>
</dbReference>
<proteinExistence type="predicted"/>
<feature type="non-terminal residue" evidence="2">
    <location>
        <position position="226"/>
    </location>
</feature>
<evidence type="ECO:0000256" key="1">
    <source>
        <dbReference type="SAM" id="Phobius"/>
    </source>
</evidence>
<reference evidence="2" key="1">
    <citation type="journal article" date="2021" name="PeerJ">
        <title>Extensive microbial diversity within the chicken gut microbiome revealed by metagenomics and culture.</title>
        <authorList>
            <person name="Gilroy R."/>
            <person name="Ravi A."/>
            <person name="Getino M."/>
            <person name="Pursley I."/>
            <person name="Horton D.L."/>
            <person name="Alikhan N.F."/>
            <person name="Baker D."/>
            <person name="Gharbi K."/>
            <person name="Hall N."/>
            <person name="Watson M."/>
            <person name="Adriaenssens E.M."/>
            <person name="Foster-Nyarko E."/>
            <person name="Jarju S."/>
            <person name="Secka A."/>
            <person name="Antonio M."/>
            <person name="Oren A."/>
            <person name="Chaudhuri R.R."/>
            <person name="La Ragione R."/>
            <person name="Hildebrand F."/>
            <person name="Pallen M.J."/>
        </authorList>
    </citation>
    <scope>NUCLEOTIDE SEQUENCE</scope>
    <source>
        <strain evidence="2">ChiHejej3B27-2180</strain>
    </source>
</reference>
<dbReference type="NCBIfam" id="TIGR04092">
    <property type="entry name" value="LTA_DltD"/>
    <property type="match status" value="1"/>
</dbReference>
<dbReference type="PANTHER" id="PTHR40039">
    <property type="entry name" value="PROTEIN DLTD"/>
    <property type="match status" value="1"/>
</dbReference>
<sequence length="226" mass="25745">MTNRQRLWRIFGPVIVACVLVALVLVIPWHEHHSNKTIQRAAVSISPTVFKNKSIKTQAIGKKHPYYVPFFGSSELNRMDRFHPAVMAARYHHYRPFLFGAKGTQSLPQLFNMNMMSAQMKNGKAVFIISPQWFVKQGVLPAAFKYYDGTYANLLWLKQANPRSPYDRYTAKRLNQLLGDNGTVGSDARKIAAGKSLNSWDRSLINFKIDLLQNQDNLFSGLNINS</sequence>
<organism evidence="2 3">
    <name type="scientific">Candidatus Limosilactobacillus merdipullorum</name>
    <dbReference type="NCBI Taxonomy" id="2838653"/>
    <lineage>
        <taxon>Bacteria</taxon>
        <taxon>Bacillati</taxon>
        <taxon>Bacillota</taxon>
        <taxon>Bacilli</taxon>
        <taxon>Lactobacillales</taxon>
        <taxon>Lactobacillaceae</taxon>
        <taxon>Limosilactobacillus</taxon>
    </lineage>
</organism>
<dbReference type="InterPro" id="IPR006998">
    <property type="entry name" value="DltD"/>
</dbReference>
<evidence type="ECO:0000313" key="2">
    <source>
        <dbReference type="EMBL" id="HIW70846.1"/>
    </source>
</evidence>
<accession>A0A9D1QQ08</accession>